<reference evidence="1 2" key="1">
    <citation type="submission" date="2023-06" db="EMBL/GenBank/DDBJ databases">
        <title>Rock-solubilizing bacteria, Microbacterium invictum, promotes re-establishment of vegetation in rocky wasteland by accelerating rock bio-weathering and reshaping soil bacterial community.</title>
        <authorList>
            <person name="Liu C."/>
        </authorList>
    </citation>
    <scope>NUCLEOTIDE SEQUENCE [LARGE SCALE GENOMIC DNA]</scope>
    <source>
        <strain evidence="1 2">X-18</strain>
    </source>
</reference>
<evidence type="ECO:0000313" key="1">
    <source>
        <dbReference type="EMBL" id="WQB70998.1"/>
    </source>
</evidence>
<evidence type="ECO:0000313" key="2">
    <source>
        <dbReference type="Proteomes" id="UP001324533"/>
    </source>
</evidence>
<evidence type="ECO:0008006" key="3">
    <source>
        <dbReference type="Google" id="ProtNLM"/>
    </source>
</evidence>
<organism evidence="1 2">
    <name type="scientific">Microbacterium invictum</name>
    <dbReference type="NCBI Taxonomy" id="515415"/>
    <lineage>
        <taxon>Bacteria</taxon>
        <taxon>Bacillati</taxon>
        <taxon>Actinomycetota</taxon>
        <taxon>Actinomycetes</taxon>
        <taxon>Micrococcales</taxon>
        <taxon>Microbacteriaceae</taxon>
        <taxon>Microbacterium</taxon>
    </lineage>
</organism>
<protein>
    <recommendedName>
        <fullName evidence="3">HTH cro/C1-type domain-containing protein</fullName>
    </recommendedName>
</protein>
<dbReference type="EMBL" id="CP139779">
    <property type="protein sequence ID" value="WQB70998.1"/>
    <property type="molecule type" value="Genomic_DNA"/>
</dbReference>
<dbReference type="RefSeq" id="WP_322411133.1">
    <property type="nucleotide sequence ID" value="NZ_CP139779.1"/>
</dbReference>
<accession>A0ABZ0VDL0</accession>
<gene>
    <name evidence="1" type="ORF">T9R20_03275</name>
</gene>
<proteinExistence type="predicted"/>
<keyword evidence="2" id="KW-1185">Reference proteome</keyword>
<sequence>MNEDEFDRLLADLVANPEQRDALLRDSHADSDVVERLDALLFTAEAAWLATQGAPPLDEDPVAALLGLVPDRECSLDPQSFARARQRAHISASVLAQGLRSRGWDHSTADVVRWQSAAADVPPALVQAIADELGTQVDGLIQGPGSGPDRFEAVRLAPAFEQIVARWARVRHIALAVARAELDSRMAATVHRGQLPDPEQVLGALDALVRTVEDASEHR</sequence>
<dbReference type="Proteomes" id="UP001324533">
    <property type="component" value="Chromosome"/>
</dbReference>
<name>A0ABZ0VDL0_9MICO</name>